<comment type="caution">
    <text evidence="1">The sequence shown here is derived from an EMBL/GenBank/DDBJ whole genome shotgun (WGS) entry which is preliminary data.</text>
</comment>
<sequence length="610" mass="69681">MAASQIQAVIGVPELGMAIMEWIERPRDMCSLRLTCRQFNAVVAHRFWLSVQLPWLPPESHPERQMWPFYGTSNMLAAYARSLGVRRIAAETGFKYTEPGHWSWAVSDPSSTDMNATVDTLFHGLEQTLLHTPRLLAFKSDSWPRLLDFFMLLDRYCPEIKSIQLRANDSDEQGLRVPDVGHRGPWAADPTRFIFPFGNTKYRTLDSGLVESPSFINFKHLTVLSLISFPFPGSSENYPEHLRCLVSLLMASPNLKQLELSATYRRARHRNLADPFGSTMLLPYLCQEYKIAGGRPLHLHGLWLGIRCGLAPVQHAWSLEPAHQFMYLADLAHLSYLEELHLHELDREDDPRNLSGGSTPAFGSAPDYTNEEAICLVCPEILPQLRKITWPWMSGYSWARLVANVGEDIDNEYIANLEAHFVISDHGYPRHPLTSRMLMPELQISTLGPSFGGLVLRSLGRAILQPECLMIARLFRKSHLNARSFSIPMTWDLFYLSVHLYHNPHVDEFIATFAEMEDLRELWLTDPGTDHVVTPIIEARGSRPNKTDDSVAMEFALRCTKLEYLRLIQFAWKITRQKDTGRPILRRLSPWAVENCIPEAFRLRCPPSVL</sequence>
<reference evidence="1" key="1">
    <citation type="journal article" date="2023" name="Mol. Phylogenet. Evol.">
        <title>Genome-scale phylogeny and comparative genomics of the fungal order Sordariales.</title>
        <authorList>
            <person name="Hensen N."/>
            <person name="Bonometti L."/>
            <person name="Westerberg I."/>
            <person name="Brannstrom I.O."/>
            <person name="Guillou S."/>
            <person name="Cros-Aarteil S."/>
            <person name="Calhoun S."/>
            <person name="Haridas S."/>
            <person name="Kuo A."/>
            <person name="Mondo S."/>
            <person name="Pangilinan J."/>
            <person name="Riley R."/>
            <person name="LaButti K."/>
            <person name="Andreopoulos B."/>
            <person name="Lipzen A."/>
            <person name="Chen C."/>
            <person name="Yan M."/>
            <person name="Daum C."/>
            <person name="Ng V."/>
            <person name="Clum A."/>
            <person name="Steindorff A."/>
            <person name="Ohm R.A."/>
            <person name="Martin F."/>
            <person name="Silar P."/>
            <person name="Natvig D.O."/>
            <person name="Lalanne C."/>
            <person name="Gautier V."/>
            <person name="Ament-Velasquez S.L."/>
            <person name="Kruys A."/>
            <person name="Hutchinson M.I."/>
            <person name="Powell A.J."/>
            <person name="Barry K."/>
            <person name="Miller A.N."/>
            <person name="Grigoriev I.V."/>
            <person name="Debuchy R."/>
            <person name="Gladieux P."/>
            <person name="Hiltunen Thoren M."/>
            <person name="Johannesson H."/>
        </authorList>
    </citation>
    <scope>NUCLEOTIDE SEQUENCE</scope>
    <source>
        <strain evidence="1">CBS 232.78</strain>
    </source>
</reference>
<protein>
    <recommendedName>
        <fullName evidence="3">F-box domain-containing protein</fullName>
    </recommendedName>
</protein>
<dbReference type="AlphaFoldDB" id="A0AAE0NUQ4"/>
<keyword evidence="2" id="KW-1185">Reference proteome</keyword>
<evidence type="ECO:0000313" key="2">
    <source>
        <dbReference type="Proteomes" id="UP001285441"/>
    </source>
</evidence>
<evidence type="ECO:0008006" key="3">
    <source>
        <dbReference type="Google" id="ProtNLM"/>
    </source>
</evidence>
<evidence type="ECO:0000313" key="1">
    <source>
        <dbReference type="EMBL" id="KAK3387795.1"/>
    </source>
</evidence>
<dbReference type="EMBL" id="JAULSW010000003">
    <property type="protein sequence ID" value="KAK3387795.1"/>
    <property type="molecule type" value="Genomic_DNA"/>
</dbReference>
<organism evidence="1 2">
    <name type="scientific">Podospora didyma</name>
    <dbReference type="NCBI Taxonomy" id="330526"/>
    <lineage>
        <taxon>Eukaryota</taxon>
        <taxon>Fungi</taxon>
        <taxon>Dikarya</taxon>
        <taxon>Ascomycota</taxon>
        <taxon>Pezizomycotina</taxon>
        <taxon>Sordariomycetes</taxon>
        <taxon>Sordariomycetidae</taxon>
        <taxon>Sordariales</taxon>
        <taxon>Podosporaceae</taxon>
        <taxon>Podospora</taxon>
    </lineage>
</organism>
<reference evidence="1" key="2">
    <citation type="submission" date="2023-06" db="EMBL/GenBank/DDBJ databases">
        <authorList>
            <consortium name="Lawrence Berkeley National Laboratory"/>
            <person name="Haridas S."/>
            <person name="Hensen N."/>
            <person name="Bonometti L."/>
            <person name="Westerberg I."/>
            <person name="Brannstrom I.O."/>
            <person name="Guillou S."/>
            <person name="Cros-Aarteil S."/>
            <person name="Calhoun S."/>
            <person name="Kuo A."/>
            <person name="Mondo S."/>
            <person name="Pangilinan J."/>
            <person name="Riley R."/>
            <person name="LaButti K."/>
            <person name="Andreopoulos B."/>
            <person name="Lipzen A."/>
            <person name="Chen C."/>
            <person name="Yanf M."/>
            <person name="Daum C."/>
            <person name="Ng V."/>
            <person name="Clum A."/>
            <person name="Steindorff A."/>
            <person name="Ohm R."/>
            <person name="Martin F."/>
            <person name="Silar P."/>
            <person name="Natvig D."/>
            <person name="Lalanne C."/>
            <person name="Gautier V."/>
            <person name="Ament-velasquez S.L."/>
            <person name="Kruys A."/>
            <person name="Hutchinson M.I."/>
            <person name="Powell A.J."/>
            <person name="Barry K."/>
            <person name="Miller A.N."/>
            <person name="Grigoriev I.V."/>
            <person name="Debuchy R."/>
            <person name="Gladieux P."/>
            <person name="Thoren M.H."/>
            <person name="Johannesson H."/>
        </authorList>
    </citation>
    <scope>NUCLEOTIDE SEQUENCE</scope>
    <source>
        <strain evidence="1">CBS 232.78</strain>
    </source>
</reference>
<proteinExistence type="predicted"/>
<dbReference type="Proteomes" id="UP001285441">
    <property type="component" value="Unassembled WGS sequence"/>
</dbReference>
<name>A0AAE0NUQ4_9PEZI</name>
<gene>
    <name evidence="1" type="ORF">B0H63DRAFT_521817</name>
</gene>
<accession>A0AAE0NUQ4</accession>